<dbReference type="EMBL" id="GL883136">
    <property type="protein sequence ID" value="EGG01714.1"/>
    <property type="molecule type" value="Genomic_DNA"/>
</dbReference>
<gene>
    <name evidence="10" type="ORF">MELLADRAFT_110816</name>
</gene>
<feature type="region of interest" description="Disordered" evidence="9">
    <location>
        <begin position="429"/>
        <end position="468"/>
    </location>
</feature>
<dbReference type="InParanoid" id="F4S126"/>
<sequence>MSAAPGPSQPQTQSNPKTQNDLDDDTIDLNTLNEYENEIDWLDDLLNRQDTTSTTSSSNPSQESLYNLDKKLSKLLILLENSISDTSNLVETSISEIETSIPRLTLDLQLMRENSLLLRYSLESIQSKSNLNHQSNQEIIPKTDELLKESEIPIEEPIVEDSTDLILSRLKTLDLVKSRMEACRVVLEEAEAWSTLESEVTGYLTDPIPSYLKAAERLSEANKSMIVFQHTPEYEGRRALMRSLQNELEASLSTNLVKALSEKDVQKCKEFYLIFKMIEREGEFKNYYFGSRRTSISKLWNESKLIGPILNFSNSNNSLKSSNVQESLPMFLKNQFFPNFIKLLQIELNFLPHIFNNPIQTLSAFIKTTIEHLQPSIGSQLNEMLDSSHVLAGLPALINCWTITEDLGYMIENLITELENVIKNDKSASPALPMDPVADNQPKAHARKASMKRPISRRSGSRSGGDLIVSDGTIHSTTNIPQIIETITEWEIALYEPFIDFQTSYYDRELEYLSGSLINLNHQSLKSSKMLANDTNALTTHASKIIPEMLNSLFNLGDEAINRCEAFTHGYSIIECINSVDKTLAEYLNSMTTGLSQERENRELRKQIGRGHQLDPNENNSFDPHHHQNYNESDLSDLEGLDYSGEDWEMFQTGLKLLSTLKTTYTKVNQFEKKTLNRLIEILSRLVNNEHESLGTMDGLKFIKIKMSKGAKTLLKESRLNSKELWDLIELILPGQGQTPELNPISNKLQTTRSNNSQNQMTKDLPKFYLSLDQSFKRLIKETQNIIQSVILSPLLKDIEDYSNLNFWNQTEQHLKTSQQTTSISTLDLKILNELSKSPNELIIKLGEGLLNLPRLFEMIKEEECKSLNFMINLLPLIEHENEEYLKNLKHNQENDDGEFNFELIISTWLTSLSLKVLEIFLNEVLEKKILKKYKLNEISKNQLVIDLEYLGQVLKALDIDCSSLDEFKEMNL</sequence>
<dbReference type="VEuPathDB" id="FungiDB:MELLADRAFT_110816"/>
<dbReference type="GO" id="GO:0017119">
    <property type="term" value="C:Golgi transport complex"/>
    <property type="evidence" value="ECO:0007669"/>
    <property type="project" value="InterPro"/>
</dbReference>
<evidence type="ECO:0000256" key="4">
    <source>
        <dbReference type="ARBA" id="ARBA00022448"/>
    </source>
</evidence>
<dbReference type="Proteomes" id="UP000001072">
    <property type="component" value="Unassembled WGS sequence"/>
</dbReference>
<reference evidence="11" key="1">
    <citation type="journal article" date="2011" name="Proc. Natl. Acad. Sci. U.S.A.">
        <title>Obligate biotrophy features unraveled by the genomic analysis of rust fungi.</title>
        <authorList>
            <person name="Duplessis S."/>
            <person name="Cuomo C.A."/>
            <person name="Lin Y.-C."/>
            <person name="Aerts A."/>
            <person name="Tisserant E."/>
            <person name="Veneault-Fourrey C."/>
            <person name="Joly D.L."/>
            <person name="Hacquard S."/>
            <person name="Amselem J."/>
            <person name="Cantarel B.L."/>
            <person name="Chiu R."/>
            <person name="Coutinho P.M."/>
            <person name="Feau N."/>
            <person name="Field M."/>
            <person name="Frey P."/>
            <person name="Gelhaye E."/>
            <person name="Goldberg J."/>
            <person name="Grabherr M.G."/>
            <person name="Kodira C.D."/>
            <person name="Kohler A."/>
            <person name="Kuees U."/>
            <person name="Lindquist E.A."/>
            <person name="Lucas S.M."/>
            <person name="Mago R."/>
            <person name="Mauceli E."/>
            <person name="Morin E."/>
            <person name="Murat C."/>
            <person name="Pangilinan J.L."/>
            <person name="Park R."/>
            <person name="Pearson M."/>
            <person name="Quesneville H."/>
            <person name="Rouhier N."/>
            <person name="Sakthikumar S."/>
            <person name="Salamov A.A."/>
            <person name="Schmutz J."/>
            <person name="Selles B."/>
            <person name="Shapiro H."/>
            <person name="Tanguay P."/>
            <person name="Tuskan G.A."/>
            <person name="Henrissat B."/>
            <person name="Van de Peer Y."/>
            <person name="Rouze P."/>
            <person name="Ellis J.G."/>
            <person name="Dodds P.N."/>
            <person name="Schein J.E."/>
            <person name="Zhong S."/>
            <person name="Hamelin R.C."/>
            <person name="Grigoriev I.V."/>
            <person name="Szabo L.J."/>
            <person name="Martin F."/>
        </authorList>
    </citation>
    <scope>NUCLEOTIDE SEQUENCE [LARGE SCALE GENOMIC DNA]</scope>
    <source>
        <strain evidence="11">98AG31 / pathotype 3-4-7</strain>
    </source>
</reference>
<feature type="compositionally biased region" description="Basic residues" evidence="9">
    <location>
        <begin position="444"/>
        <end position="460"/>
    </location>
</feature>
<organism evidence="11">
    <name type="scientific">Melampsora larici-populina (strain 98AG31 / pathotype 3-4-7)</name>
    <name type="common">Poplar leaf rust fungus</name>
    <dbReference type="NCBI Taxonomy" id="747676"/>
    <lineage>
        <taxon>Eukaryota</taxon>
        <taxon>Fungi</taxon>
        <taxon>Dikarya</taxon>
        <taxon>Basidiomycota</taxon>
        <taxon>Pucciniomycotina</taxon>
        <taxon>Pucciniomycetes</taxon>
        <taxon>Pucciniales</taxon>
        <taxon>Melampsoraceae</taxon>
        <taxon>Melampsora</taxon>
    </lineage>
</organism>
<evidence type="ECO:0000256" key="1">
    <source>
        <dbReference type="ARBA" id="ARBA00004395"/>
    </source>
</evidence>
<dbReference type="AlphaFoldDB" id="F4S126"/>
<dbReference type="GO" id="GO:0007030">
    <property type="term" value="P:Golgi organization"/>
    <property type="evidence" value="ECO:0007669"/>
    <property type="project" value="TreeGrafter"/>
</dbReference>
<accession>F4S126</accession>
<keyword evidence="4" id="KW-0813">Transport</keyword>
<dbReference type="PANTHER" id="PTHR21443">
    <property type="entry name" value="CONSERVED OLIGOMERIC GOLGI COMPLEX COMPONENT 7"/>
    <property type="match status" value="1"/>
</dbReference>
<dbReference type="InterPro" id="IPR019335">
    <property type="entry name" value="COG7"/>
</dbReference>
<evidence type="ECO:0000256" key="8">
    <source>
        <dbReference type="ARBA" id="ARBA00031345"/>
    </source>
</evidence>
<keyword evidence="7" id="KW-0472">Membrane</keyword>
<feature type="region of interest" description="Disordered" evidence="9">
    <location>
        <begin position="611"/>
        <end position="633"/>
    </location>
</feature>
<evidence type="ECO:0000313" key="10">
    <source>
        <dbReference type="EMBL" id="EGG01714.1"/>
    </source>
</evidence>
<comment type="subcellular location">
    <subcellularLocation>
        <location evidence="1">Golgi apparatus membrane</location>
        <topology evidence="1">Peripheral membrane protein</topology>
    </subcellularLocation>
</comment>
<dbReference type="HOGENOM" id="CLU_006044_0_0_1"/>
<evidence type="ECO:0000256" key="9">
    <source>
        <dbReference type="SAM" id="MobiDB-lite"/>
    </source>
</evidence>
<feature type="region of interest" description="Disordered" evidence="9">
    <location>
        <begin position="1"/>
        <end position="25"/>
    </location>
</feature>
<dbReference type="PANTHER" id="PTHR21443:SF0">
    <property type="entry name" value="CONSERVED OLIGOMERIC GOLGI COMPLEX SUBUNIT 7"/>
    <property type="match status" value="1"/>
</dbReference>
<dbReference type="RefSeq" id="XP_007415059.1">
    <property type="nucleotide sequence ID" value="XM_007414997.1"/>
</dbReference>
<dbReference type="GO" id="GO:0000139">
    <property type="term" value="C:Golgi membrane"/>
    <property type="evidence" value="ECO:0007669"/>
    <property type="project" value="UniProtKB-SubCell"/>
</dbReference>
<evidence type="ECO:0000256" key="2">
    <source>
        <dbReference type="ARBA" id="ARBA00005831"/>
    </source>
</evidence>
<comment type="similarity">
    <text evidence="2">Belongs to the COG7 family.</text>
</comment>
<dbReference type="GeneID" id="18924200"/>
<dbReference type="GO" id="GO:0006886">
    <property type="term" value="P:intracellular protein transport"/>
    <property type="evidence" value="ECO:0007669"/>
    <property type="project" value="InterPro"/>
</dbReference>
<dbReference type="Pfam" id="PF10191">
    <property type="entry name" value="COG7"/>
    <property type="match status" value="2"/>
</dbReference>
<dbReference type="STRING" id="747676.F4S126"/>
<keyword evidence="11" id="KW-1185">Reference proteome</keyword>
<evidence type="ECO:0000256" key="5">
    <source>
        <dbReference type="ARBA" id="ARBA00022927"/>
    </source>
</evidence>
<dbReference type="KEGG" id="mlr:MELLADRAFT_110816"/>
<dbReference type="OrthoDB" id="249612at2759"/>
<evidence type="ECO:0000256" key="7">
    <source>
        <dbReference type="ARBA" id="ARBA00023136"/>
    </source>
</evidence>
<evidence type="ECO:0000256" key="6">
    <source>
        <dbReference type="ARBA" id="ARBA00023034"/>
    </source>
</evidence>
<proteinExistence type="inferred from homology"/>
<dbReference type="eggNOG" id="KOG4182">
    <property type="taxonomic scope" value="Eukaryota"/>
</dbReference>
<protein>
    <recommendedName>
        <fullName evidence="3">Conserved oligomeric Golgi complex subunit 7</fullName>
    </recommendedName>
    <alternativeName>
        <fullName evidence="8">Component of oligomeric Golgi complex 7</fullName>
    </alternativeName>
</protein>
<keyword evidence="6" id="KW-0333">Golgi apparatus</keyword>
<dbReference type="GO" id="GO:0006890">
    <property type="term" value="P:retrograde vesicle-mediated transport, Golgi to endoplasmic reticulum"/>
    <property type="evidence" value="ECO:0007669"/>
    <property type="project" value="TreeGrafter"/>
</dbReference>
<evidence type="ECO:0000313" key="11">
    <source>
        <dbReference type="Proteomes" id="UP000001072"/>
    </source>
</evidence>
<evidence type="ECO:0000256" key="3">
    <source>
        <dbReference type="ARBA" id="ARBA00020984"/>
    </source>
</evidence>
<name>F4S126_MELLP</name>
<keyword evidence="5" id="KW-0653">Protein transport</keyword>